<evidence type="ECO:0000313" key="1">
    <source>
        <dbReference type="EMBL" id="EGV91447.1"/>
    </source>
</evidence>
<name>G3IPG6_CRIGR</name>
<proteinExistence type="predicted"/>
<evidence type="ECO:0000313" key="2">
    <source>
        <dbReference type="Proteomes" id="UP000001075"/>
    </source>
</evidence>
<accession>G3IPG6</accession>
<sequence length="90" mass="9999">MLRDLSLEHHVIGSPNLKSSQTHMDRSLCRPFLHSSICLSQCELSEPQTVAESAGYLAHMAFLLEQVKTDSQMPPTYCRPDLGSTKVLAL</sequence>
<reference evidence="2" key="1">
    <citation type="journal article" date="2011" name="Nat. Biotechnol.">
        <title>The genomic sequence of the Chinese hamster ovary (CHO)-K1 cell line.</title>
        <authorList>
            <person name="Xu X."/>
            <person name="Nagarajan H."/>
            <person name="Lewis N.E."/>
            <person name="Pan S."/>
            <person name="Cai Z."/>
            <person name="Liu X."/>
            <person name="Chen W."/>
            <person name="Xie M."/>
            <person name="Wang W."/>
            <person name="Hammond S."/>
            <person name="Andersen M.R."/>
            <person name="Neff N."/>
            <person name="Passarelli B."/>
            <person name="Koh W."/>
            <person name="Fan H.C."/>
            <person name="Wang J."/>
            <person name="Gui Y."/>
            <person name="Lee K.H."/>
            <person name="Betenbaugh M.J."/>
            <person name="Quake S.R."/>
            <person name="Famili I."/>
            <person name="Palsson B.O."/>
            <person name="Wang J."/>
        </authorList>
    </citation>
    <scope>NUCLEOTIDE SEQUENCE [LARGE SCALE GENOMIC DNA]</scope>
    <source>
        <strain evidence="2">CHO K1 cell line</strain>
    </source>
</reference>
<gene>
    <name evidence="1" type="ORF">I79_025875</name>
</gene>
<dbReference type="AlphaFoldDB" id="G3IPG6"/>
<organism evidence="1 2">
    <name type="scientific">Cricetulus griseus</name>
    <name type="common">Chinese hamster</name>
    <name type="synonym">Cricetulus barabensis griseus</name>
    <dbReference type="NCBI Taxonomy" id="10029"/>
    <lineage>
        <taxon>Eukaryota</taxon>
        <taxon>Metazoa</taxon>
        <taxon>Chordata</taxon>
        <taxon>Craniata</taxon>
        <taxon>Vertebrata</taxon>
        <taxon>Euteleostomi</taxon>
        <taxon>Mammalia</taxon>
        <taxon>Eutheria</taxon>
        <taxon>Euarchontoglires</taxon>
        <taxon>Glires</taxon>
        <taxon>Rodentia</taxon>
        <taxon>Myomorpha</taxon>
        <taxon>Muroidea</taxon>
        <taxon>Cricetidae</taxon>
        <taxon>Cricetinae</taxon>
        <taxon>Cricetulus</taxon>
    </lineage>
</organism>
<protein>
    <submittedName>
        <fullName evidence="1">Uncharacterized protein</fullName>
    </submittedName>
</protein>
<dbReference type="Proteomes" id="UP000001075">
    <property type="component" value="Unassembled WGS sequence"/>
</dbReference>
<dbReference type="EMBL" id="JH011249">
    <property type="protein sequence ID" value="EGV91447.1"/>
    <property type="molecule type" value="Genomic_DNA"/>
</dbReference>
<dbReference type="InParanoid" id="G3IPG6"/>